<reference evidence="2" key="1">
    <citation type="journal article" date="2019" name="bioRxiv">
        <title>The Genome of the Zebra Mussel, Dreissena polymorpha: A Resource for Invasive Species Research.</title>
        <authorList>
            <person name="McCartney M.A."/>
            <person name="Auch B."/>
            <person name="Kono T."/>
            <person name="Mallez S."/>
            <person name="Zhang Y."/>
            <person name="Obille A."/>
            <person name="Becker A."/>
            <person name="Abrahante J.E."/>
            <person name="Garbe J."/>
            <person name="Badalamenti J.P."/>
            <person name="Herman A."/>
            <person name="Mangelson H."/>
            <person name="Liachko I."/>
            <person name="Sullivan S."/>
            <person name="Sone E.D."/>
            <person name="Koren S."/>
            <person name="Silverstein K.A.T."/>
            <person name="Beckman K.B."/>
            <person name="Gohl D.M."/>
        </authorList>
    </citation>
    <scope>NUCLEOTIDE SEQUENCE</scope>
    <source>
        <strain evidence="2">Duluth1</strain>
        <tissue evidence="2">Whole animal</tissue>
    </source>
</reference>
<gene>
    <name evidence="2" type="ORF">DPMN_092496</name>
</gene>
<evidence type="ECO:0000313" key="3">
    <source>
        <dbReference type="Proteomes" id="UP000828390"/>
    </source>
</evidence>
<keyword evidence="3" id="KW-1185">Reference proteome</keyword>
<organism evidence="2 3">
    <name type="scientific">Dreissena polymorpha</name>
    <name type="common">Zebra mussel</name>
    <name type="synonym">Mytilus polymorpha</name>
    <dbReference type="NCBI Taxonomy" id="45954"/>
    <lineage>
        <taxon>Eukaryota</taxon>
        <taxon>Metazoa</taxon>
        <taxon>Spiralia</taxon>
        <taxon>Lophotrochozoa</taxon>
        <taxon>Mollusca</taxon>
        <taxon>Bivalvia</taxon>
        <taxon>Autobranchia</taxon>
        <taxon>Heteroconchia</taxon>
        <taxon>Euheterodonta</taxon>
        <taxon>Imparidentia</taxon>
        <taxon>Neoheterodontei</taxon>
        <taxon>Myida</taxon>
        <taxon>Dreissenoidea</taxon>
        <taxon>Dreissenidae</taxon>
        <taxon>Dreissena</taxon>
    </lineage>
</organism>
<keyword evidence="1" id="KW-0812">Transmembrane</keyword>
<evidence type="ECO:0000313" key="2">
    <source>
        <dbReference type="EMBL" id="KAH3850090.1"/>
    </source>
</evidence>
<dbReference type="Proteomes" id="UP000828390">
    <property type="component" value="Unassembled WGS sequence"/>
</dbReference>
<feature type="transmembrane region" description="Helical" evidence="1">
    <location>
        <begin position="35"/>
        <end position="53"/>
    </location>
</feature>
<accession>A0A9D4L245</accession>
<keyword evidence="1" id="KW-1133">Transmembrane helix</keyword>
<keyword evidence="1" id="KW-0472">Membrane</keyword>
<dbReference type="AlphaFoldDB" id="A0A9D4L245"/>
<comment type="caution">
    <text evidence="2">The sequence shown here is derived from an EMBL/GenBank/DDBJ whole genome shotgun (WGS) entry which is preliminary data.</text>
</comment>
<evidence type="ECO:0000256" key="1">
    <source>
        <dbReference type="SAM" id="Phobius"/>
    </source>
</evidence>
<reference evidence="2" key="2">
    <citation type="submission" date="2020-11" db="EMBL/GenBank/DDBJ databases">
        <authorList>
            <person name="McCartney M.A."/>
            <person name="Auch B."/>
            <person name="Kono T."/>
            <person name="Mallez S."/>
            <person name="Becker A."/>
            <person name="Gohl D.M."/>
            <person name="Silverstein K.A.T."/>
            <person name="Koren S."/>
            <person name="Bechman K.B."/>
            <person name="Herman A."/>
            <person name="Abrahante J.E."/>
            <person name="Garbe J."/>
        </authorList>
    </citation>
    <scope>NUCLEOTIDE SEQUENCE</scope>
    <source>
        <strain evidence="2">Duluth1</strain>
        <tissue evidence="2">Whole animal</tissue>
    </source>
</reference>
<name>A0A9D4L245_DREPO</name>
<sequence length="249" mass="28513">MSQLGTIDYFESSDAYVKERRCKSMYLFFKRFLKPIAYITLNVVVTICVICFFKLSGFFGIVSNVTAKAVNETRNQTGNLSMSHFPTEIKPDSISQETMYALFGMDANTLAHSDIIRWKRLEGSDSILQSENDPCVIFKNPGLYSTFSEITFKFNLSQSSWKLPGHSITVKRNEDETLIKKRNFENPRFHKEDRLLLQTTSIHAFICIGQGDKVCVHAAPQDMVYWSELDNSLTFLSVNVLCTHKQNSR</sequence>
<protein>
    <submittedName>
        <fullName evidence="2">Uncharacterized protein</fullName>
    </submittedName>
</protein>
<dbReference type="EMBL" id="JAIWYP010000003">
    <property type="protein sequence ID" value="KAH3850090.1"/>
    <property type="molecule type" value="Genomic_DNA"/>
</dbReference>
<proteinExistence type="predicted"/>